<dbReference type="InterPro" id="IPR006086">
    <property type="entry name" value="XPG-I_dom"/>
</dbReference>
<dbReference type="Pfam" id="PF00752">
    <property type="entry name" value="XPG_N"/>
    <property type="match status" value="1"/>
</dbReference>
<keyword evidence="8 12" id="KW-0460">Magnesium</keyword>
<evidence type="ECO:0000313" key="15">
    <source>
        <dbReference type="EMBL" id="PWR70534.1"/>
    </source>
</evidence>
<accession>A0A2V2MQL8</accession>
<feature type="binding site" evidence="12">
    <location>
        <position position="153"/>
    </location>
    <ligand>
        <name>Mg(2+)</name>
        <dbReference type="ChEBI" id="CHEBI:18420"/>
        <label>1</label>
    </ligand>
</feature>
<comment type="function">
    <text evidence="10">Structure-specific nuclease with 5'-flap endonuclease and 5'-3' exonuclease activities involved in DNA replication and repair. During DNA replication, cleaves the 5'-overhanging flap structure that is generated by displacement synthesis when DNA polymerase encounters the 5'-end of a downstream Okazaki fragment. Binds the unpaired 3'-DNA end and kinks the DNA to facilitate 5' cleavage specificity. Cleaves one nucleotide into the double-stranded DNA from the junction in flap DNA, leaving a nick for ligation. Also involved in the base excision repair (BER) pathway. Acts as a genome stabilization factor that prevents flaps from equilibrating into structures that lead to duplications and deletions. Also possesses 5'-3' exonuclease activity on nicked or gapped double-stranded DNA.</text>
</comment>
<comment type="caution">
    <text evidence="12">Lacks conserved residue(s) required for the propagation of feature annotation.</text>
</comment>
<evidence type="ECO:0000256" key="11">
    <source>
        <dbReference type="ARBA" id="ARBA00065981"/>
    </source>
</evidence>
<dbReference type="SUPFAM" id="SSF47807">
    <property type="entry name" value="5' to 3' exonuclease, C-terminal subdomain"/>
    <property type="match status" value="1"/>
</dbReference>
<dbReference type="Gene3D" id="3.40.50.1010">
    <property type="entry name" value="5'-nuclease"/>
    <property type="match status" value="1"/>
</dbReference>
<dbReference type="GO" id="GO:0008409">
    <property type="term" value="F:5'-3' exonuclease activity"/>
    <property type="evidence" value="ECO:0007669"/>
    <property type="project" value="UniProtKB-UniRule"/>
</dbReference>
<dbReference type="SUPFAM" id="SSF88723">
    <property type="entry name" value="PIN domain-like"/>
    <property type="match status" value="1"/>
</dbReference>
<dbReference type="SMART" id="SM00485">
    <property type="entry name" value="XPGN"/>
    <property type="match status" value="1"/>
</dbReference>
<evidence type="ECO:0000256" key="5">
    <source>
        <dbReference type="ARBA" id="ARBA00022763"/>
    </source>
</evidence>
<keyword evidence="4 12" id="KW-0255">Endonuclease</keyword>
<sequence>MGVALRDIIAPYKHPAESQDLTGVASVDAFNALYQFLSIIRQPDGTPLMDKEGRITSHLSGIFFRTTNFLQQGIQPVWIFDGKPPELKARTIGERRAVREEAQEKWDQAKREGDTAGAFRYAMASSKLDDEVLSSARNLLDLLGIPVINAPSEGEADASNMVRTGVARYVASQDYDTLLFGAPLLVRNLTVSGKRRSHGRMVNVLPETVVLDDVLTGLNLTREELIDVAILVGTDFNEGAVGVGAKTALKKIKAGEFKEVVALKLPDIDPEPIRNFFLNPPVSGNYPIEWKKPDHDRIISFLCGDYGFSEDRINPVLEKISGRGKQRTLDSWF</sequence>
<dbReference type="AlphaFoldDB" id="A0A2V2MQL8"/>
<evidence type="ECO:0000256" key="1">
    <source>
        <dbReference type="ARBA" id="ARBA00022705"/>
    </source>
</evidence>
<dbReference type="GO" id="GO:0017108">
    <property type="term" value="F:5'-flap endonuclease activity"/>
    <property type="evidence" value="ECO:0007669"/>
    <property type="project" value="UniProtKB-UniRule"/>
</dbReference>
<dbReference type="PANTHER" id="PTHR11081">
    <property type="entry name" value="FLAP ENDONUCLEASE FAMILY MEMBER"/>
    <property type="match status" value="1"/>
</dbReference>
<dbReference type="SMART" id="SM00279">
    <property type="entry name" value="HhH2"/>
    <property type="match status" value="1"/>
</dbReference>
<dbReference type="HAMAP" id="MF_00614">
    <property type="entry name" value="Fen"/>
    <property type="match status" value="1"/>
</dbReference>
<dbReference type="InterPro" id="IPR008918">
    <property type="entry name" value="HhH2"/>
</dbReference>
<feature type="binding site" evidence="12">
    <location>
        <position position="174"/>
    </location>
    <ligand>
        <name>Mg(2+)</name>
        <dbReference type="ChEBI" id="CHEBI:18420"/>
        <label>2</label>
    </ligand>
</feature>
<dbReference type="GO" id="GO:0000287">
    <property type="term" value="F:magnesium ion binding"/>
    <property type="evidence" value="ECO:0007669"/>
    <property type="project" value="UniProtKB-UniRule"/>
</dbReference>
<dbReference type="InterPro" id="IPR006084">
    <property type="entry name" value="XPG/Rad2"/>
</dbReference>
<dbReference type="InterPro" id="IPR036279">
    <property type="entry name" value="5-3_exonuclease_C_sf"/>
</dbReference>
<keyword evidence="16" id="KW-1185">Reference proteome</keyword>
<comment type="subunit">
    <text evidence="11 12">Interacts with PCNA. PCNA stimulates the nuclease activity without altering cleavage specificity.</text>
</comment>
<keyword evidence="2 12" id="KW-0540">Nuclease</keyword>
<keyword evidence="9 12" id="KW-0234">DNA repair</keyword>
<dbReference type="GeneID" id="97547742"/>
<evidence type="ECO:0000256" key="8">
    <source>
        <dbReference type="ARBA" id="ARBA00022842"/>
    </source>
</evidence>
<evidence type="ECO:0000256" key="12">
    <source>
        <dbReference type="HAMAP-Rule" id="MF_00614"/>
    </source>
</evidence>
<dbReference type="RefSeq" id="WP_109969618.1">
    <property type="nucleotide sequence ID" value="NZ_CP176093.1"/>
</dbReference>
<name>A0A2V2MQL8_9EURY</name>
<dbReference type="CDD" id="cd09867">
    <property type="entry name" value="PIN_FEN1"/>
    <property type="match status" value="1"/>
</dbReference>
<feature type="binding site" evidence="12">
    <location>
        <position position="81"/>
    </location>
    <ligand>
        <name>Mg(2+)</name>
        <dbReference type="ChEBI" id="CHEBI:18420"/>
        <label>1</label>
    </ligand>
</feature>
<comment type="function">
    <text evidence="12">Structure-specific nuclease with 5'-flap endonuclease and 5'-3' exonuclease activities involved in DNA replication and repair. During DNA replication, cleaves the 5'-overhanging flap structure that is generated by displacement synthesis when DNA polymerase encounters the 5'-end of a downstream Okazaki fragment. Binds the unpaired 3'-DNA end and kinks the DNA to facilitate 5' cleavage specificity. Cleaves one nucleotide into the double-stranded DNA from the junction in flap DNA, leaving a nick for ligation. Also involved in the base excision repair (BER) pathway. Acts as a genome stabilization factor that prevents flaps from equilibrating into structurs that lead to duplications and deletions. Also possesses 5'-3' exonuclease activity on nicked or gapped double-stranded DNA.</text>
</comment>
<dbReference type="PANTHER" id="PTHR11081:SF9">
    <property type="entry name" value="FLAP ENDONUCLEASE 1"/>
    <property type="match status" value="1"/>
</dbReference>
<dbReference type="InterPro" id="IPR006085">
    <property type="entry name" value="XPG_DNA_repair_N"/>
</dbReference>
<feature type="binding site" evidence="12">
    <location>
        <position position="155"/>
    </location>
    <ligand>
        <name>Mg(2+)</name>
        <dbReference type="ChEBI" id="CHEBI:18420"/>
        <label>1</label>
    </ligand>
</feature>
<evidence type="ECO:0000256" key="7">
    <source>
        <dbReference type="ARBA" id="ARBA00022839"/>
    </source>
</evidence>
<protein>
    <recommendedName>
        <fullName evidence="12">Flap endonuclease 1</fullName>
        <shortName evidence="12">FEN-1</shortName>
        <ecNumber evidence="12">3.1.-.-</ecNumber>
    </recommendedName>
    <alternativeName>
        <fullName evidence="12">Flap structure-specific endonuclease 1</fullName>
    </alternativeName>
</protein>
<dbReference type="OrthoDB" id="9593at2157"/>
<evidence type="ECO:0000259" key="13">
    <source>
        <dbReference type="SMART" id="SM00484"/>
    </source>
</evidence>
<feature type="domain" description="XPG-I" evidence="13">
    <location>
        <begin position="141"/>
        <end position="220"/>
    </location>
</feature>
<feature type="binding site" evidence="12">
    <location>
        <position position="28"/>
    </location>
    <ligand>
        <name>Mg(2+)</name>
        <dbReference type="ChEBI" id="CHEBI:18420"/>
        <label>1</label>
    </ligand>
</feature>
<comment type="cofactor">
    <cofactor evidence="12">
        <name>Mg(2+)</name>
        <dbReference type="ChEBI" id="CHEBI:18420"/>
    </cofactor>
    <text evidence="12">Binds 2 magnesium ions per subunit. They probably participate in the reaction catalyzed by the enzyme. May bind an additional third magnesium ion after substrate binding.</text>
</comment>
<dbReference type="GO" id="GO:0006281">
    <property type="term" value="P:DNA repair"/>
    <property type="evidence" value="ECO:0007669"/>
    <property type="project" value="UniProtKB-UniRule"/>
</dbReference>
<keyword evidence="1 12" id="KW-0235">DNA replication</keyword>
<evidence type="ECO:0000259" key="14">
    <source>
        <dbReference type="SMART" id="SM00485"/>
    </source>
</evidence>
<dbReference type="GO" id="GO:0003677">
    <property type="term" value="F:DNA binding"/>
    <property type="evidence" value="ECO:0007669"/>
    <property type="project" value="UniProtKB-UniRule"/>
</dbReference>
<evidence type="ECO:0000256" key="2">
    <source>
        <dbReference type="ARBA" id="ARBA00022722"/>
    </source>
</evidence>
<keyword evidence="3 12" id="KW-0479">Metal-binding</keyword>
<dbReference type="EMBL" id="QGMY01000011">
    <property type="protein sequence ID" value="PWR70534.1"/>
    <property type="molecule type" value="Genomic_DNA"/>
</dbReference>
<evidence type="ECO:0000256" key="10">
    <source>
        <dbReference type="ARBA" id="ARBA00024702"/>
    </source>
</evidence>
<keyword evidence="6 12" id="KW-0378">Hydrolase</keyword>
<dbReference type="FunFam" id="3.40.50.1010:FF:000016">
    <property type="entry name" value="Flap endonuclease 1"/>
    <property type="match status" value="1"/>
</dbReference>
<feature type="binding site" evidence="12">
    <location>
        <position position="176"/>
    </location>
    <ligand>
        <name>Mg(2+)</name>
        <dbReference type="ChEBI" id="CHEBI:18420"/>
        <label>2</label>
    </ligand>
</feature>
<gene>
    <name evidence="12 15" type="primary">fen</name>
    <name evidence="15" type="ORF">DK846_14160</name>
</gene>
<dbReference type="InterPro" id="IPR023426">
    <property type="entry name" value="Flap_endonuc"/>
</dbReference>
<evidence type="ECO:0000256" key="3">
    <source>
        <dbReference type="ARBA" id="ARBA00022723"/>
    </source>
</evidence>
<comment type="caution">
    <text evidence="15">The sequence shown here is derived from an EMBL/GenBank/DDBJ whole genome shotgun (WGS) entry which is preliminary data.</text>
</comment>
<comment type="similarity">
    <text evidence="12">Belongs to the XPG/RAD2 endonuclease family. FEN1 subfamily.</text>
</comment>
<dbReference type="PRINTS" id="PR00853">
    <property type="entry name" value="XPGRADSUPER"/>
</dbReference>
<dbReference type="NCBIfam" id="TIGR03674">
    <property type="entry name" value="fen_arch"/>
    <property type="match status" value="1"/>
</dbReference>
<evidence type="ECO:0000256" key="6">
    <source>
        <dbReference type="ARBA" id="ARBA00022801"/>
    </source>
</evidence>
<dbReference type="Proteomes" id="UP000245657">
    <property type="component" value="Unassembled WGS sequence"/>
</dbReference>
<proteinExistence type="inferred from homology"/>
<dbReference type="Pfam" id="PF00867">
    <property type="entry name" value="XPG_I"/>
    <property type="match status" value="1"/>
</dbReference>
<dbReference type="InterPro" id="IPR019973">
    <property type="entry name" value="Flap_endonuc_arc"/>
</dbReference>
<dbReference type="Gene3D" id="1.10.150.20">
    <property type="entry name" value="5' to 3' exonuclease, C-terminal subdomain"/>
    <property type="match status" value="1"/>
</dbReference>
<dbReference type="GO" id="GO:0043137">
    <property type="term" value="P:DNA replication, removal of RNA primer"/>
    <property type="evidence" value="ECO:0007669"/>
    <property type="project" value="UniProtKB-UniRule"/>
</dbReference>
<feature type="region of interest" description="Interaction with PCNA" evidence="12">
    <location>
        <begin position="325"/>
        <end position="333"/>
    </location>
</feature>
<evidence type="ECO:0000256" key="9">
    <source>
        <dbReference type="ARBA" id="ARBA00023204"/>
    </source>
</evidence>
<keyword evidence="5 12" id="KW-0227">DNA damage</keyword>
<organism evidence="15 16">
    <name type="scientific">Methanospirillum lacunae</name>
    <dbReference type="NCBI Taxonomy" id="668570"/>
    <lineage>
        <taxon>Archaea</taxon>
        <taxon>Methanobacteriati</taxon>
        <taxon>Methanobacteriota</taxon>
        <taxon>Stenosarchaea group</taxon>
        <taxon>Methanomicrobia</taxon>
        <taxon>Methanomicrobiales</taxon>
        <taxon>Methanospirillaceae</taxon>
        <taxon>Methanospirillum</taxon>
    </lineage>
</organism>
<evidence type="ECO:0000256" key="4">
    <source>
        <dbReference type="ARBA" id="ARBA00022759"/>
    </source>
</evidence>
<feature type="domain" description="XPG N-terminal" evidence="14">
    <location>
        <begin position="1"/>
        <end position="102"/>
    </location>
</feature>
<keyword evidence="7 12" id="KW-0269">Exonuclease</keyword>
<feature type="binding site" evidence="12">
    <location>
        <position position="235"/>
    </location>
    <ligand>
        <name>Mg(2+)</name>
        <dbReference type="ChEBI" id="CHEBI:18420"/>
        <label>2</label>
    </ligand>
</feature>
<evidence type="ECO:0000313" key="16">
    <source>
        <dbReference type="Proteomes" id="UP000245657"/>
    </source>
</evidence>
<reference evidence="15 16" key="1">
    <citation type="submission" date="2018-05" db="EMBL/GenBank/DDBJ databases">
        <title>Draft genome of Methanospirillum lacunae Ki8-1.</title>
        <authorList>
            <person name="Dueholm M.S."/>
            <person name="Nielsen P.H."/>
            <person name="Bakmann L.F."/>
            <person name="Otzen D.E."/>
        </authorList>
    </citation>
    <scope>NUCLEOTIDE SEQUENCE [LARGE SCALE GENOMIC DNA]</scope>
    <source>
        <strain evidence="15 16">Ki8-1</strain>
    </source>
</reference>
<dbReference type="EC" id="3.1.-.-" evidence="12"/>
<dbReference type="SMART" id="SM00484">
    <property type="entry name" value="XPGI"/>
    <property type="match status" value="1"/>
</dbReference>
<dbReference type="InterPro" id="IPR029060">
    <property type="entry name" value="PIN-like_dom_sf"/>
</dbReference>